<gene>
    <name evidence="1" type="ORF">PSEWESI4_00827</name>
</gene>
<evidence type="ECO:0000313" key="1">
    <source>
        <dbReference type="EMBL" id="CAD5106562.1"/>
    </source>
</evidence>
<evidence type="ECO:0000313" key="2">
    <source>
        <dbReference type="Proteomes" id="UP000583387"/>
    </source>
</evidence>
<accession>A0A7U7EK84</accession>
<dbReference type="EMBL" id="CAJFCI010000023">
    <property type="protein sequence ID" value="CAD5106562.1"/>
    <property type="molecule type" value="Genomic_DNA"/>
</dbReference>
<dbReference type="AlphaFoldDB" id="A0A7U7EK84"/>
<proteinExistence type="predicted"/>
<name>A0A7U7EK84_9GAMM</name>
<dbReference type="Proteomes" id="UP000583387">
    <property type="component" value="Unassembled WGS sequence"/>
</dbReference>
<keyword evidence="2" id="KW-1185">Reference proteome</keyword>
<protein>
    <submittedName>
        <fullName evidence="1">Uncharacterized protein</fullName>
    </submittedName>
</protein>
<comment type="caution">
    <text evidence="1">The sequence shown here is derived from an EMBL/GenBank/DDBJ whole genome shotgun (WGS) entry which is preliminary data.</text>
</comment>
<reference evidence="1 2" key="1">
    <citation type="submission" date="2020-08" db="EMBL/GenBank/DDBJ databases">
        <authorList>
            <person name="Criscuolo A."/>
        </authorList>
    </citation>
    <scope>NUCLEOTIDE SEQUENCE [LARGE SCALE GENOMIC DNA]</scope>
    <source>
        <strain evidence="1">CIP111764</strain>
    </source>
</reference>
<organism evidence="1 2">
    <name type="scientific">Zestomonas carbonaria</name>
    <dbReference type="NCBI Taxonomy" id="2762745"/>
    <lineage>
        <taxon>Bacteria</taxon>
        <taxon>Pseudomonadati</taxon>
        <taxon>Pseudomonadota</taxon>
        <taxon>Gammaproteobacteria</taxon>
        <taxon>Pseudomonadales</taxon>
        <taxon>Pseudomonadaceae</taxon>
        <taxon>Zestomonas</taxon>
    </lineage>
</organism>
<sequence length="59" mass="6310">MRAITGNVQGIASKLAPTTADEWLRGCLLDSRVSGGPRRGMTVWRWGFVPVVPANAGTQ</sequence>